<keyword evidence="2" id="KW-0808">Transferase</keyword>
<keyword evidence="5" id="KW-1185">Reference proteome</keyword>
<evidence type="ECO:0008006" key="6">
    <source>
        <dbReference type="Google" id="ProtNLM"/>
    </source>
</evidence>
<evidence type="ECO:0000256" key="3">
    <source>
        <dbReference type="ARBA" id="ARBA00022691"/>
    </source>
</evidence>
<reference evidence="4 5" key="1">
    <citation type="submission" date="2023-04" db="EMBL/GenBank/DDBJ databases">
        <title>Forest soil microbial communities from Buena Vista Peninsula, Colon Province, Panama.</title>
        <authorList>
            <person name="Bouskill N."/>
        </authorList>
    </citation>
    <scope>NUCLEOTIDE SEQUENCE [LARGE SCALE GENOMIC DNA]</scope>
    <source>
        <strain evidence="4 5">GGS1</strain>
    </source>
</reference>
<dbReference type="SUPFAM" id="SSF53335">
    <property type="entry name" value="S-adenosyl-L-methionine-dependent methyltransferases"/>
    <property type="match status" value="1"/>
</dbReference>
<dbReference type="PROSITE" id="PS51681">
    <property type="entry name" value="SAM_MT_NNMT_PNMT_TEMT"/>
    <property type="match status" value="1"/>
</dbReference>
<gene>
    <name evidence="4" type="ORF">M2283_002881</name>
</gene>
<dbReference type="Gene3D" id="3.40.50.150">
    <property type="entry name" value="Vaccinia Virus protein VP39"/>
    <property type="match status" value="1"/>
</dbReference>
<evidence type="ECO:0000313" key="4">
    <source>
        <dbReference type="EMBL" id="MDH6215577.1"/>
    </source>
</evidence>
<dbReference type="Pfam" id="PF01234">
    <property type="entry name" value="NNMT_PNMT_TEMT"/>
    <property type="match status" value="1"/>
</dbReference>
<name>A0ABT6LGZ7_9ACTN</name>
<organism evidence="4 5">
    <name type="scientific">Streptomyces pseudovenezuelae</name>
    <dbReference type="NCBI Taxonomy" id="67350"/>
    <lineage>
        <taxon>Bacteria</taxon>
        <taxon>Bacillati</taxon>
        <taxon>Actinomycetota</taxon>
        <taxon>Actinomycetes</taxon>
        <taxon>Kitasatosporales</taxon>
        <taxon>Streptomycetaceae</taxon>
        <taxon>Streptomyces</taxon>
        <taxon>Streptomyces aurantiacus group</taxon>
    </lineage>
</organism>
<dbReference type="Proteomes" id="UP001160499">
    <property type="component" value="Unassembled WGS sequence"/>
</dbReference>
<keyword evidence="1" id="KW-0489">Methyltransferase</keyword>
<protein>
    <recommendedName>
        <fullName evidence="6">Methyltransferase</fullName>
    </recommendedName>
</protein>
<dbReference type="NCBIfam" id="NF040568">
    <property type="entry name" value="SCO2525_fam"/>
    <property type="match status" value="1"/>
</dbReference>
<dbReference type="PANTHER" id="PTHR10867:SF17">
    <property type="entry name" value="NICOTINAMIDE N-METHYLTRANSFERASE"/>
    <property type="match status" value="1"/>
</dbReference>
<proteinExistence type="predicted"/>
<keyword evidence="3" id="KW-0949">S-adenosyl-L-methionine</keyword>
<evidence type="ECO:0000256" key="2">
    <source>
        <dbReference type="ARBA" id="ARBA00022679"/>
    </source>
</evidence>
<accession>A0ABT6LGZ7</accession>
<sequence>MTSRVQTDSDVLNDDAPWDDFDPRAYVDQNYRDLLDADAEILTFVREHFSNHFREHPDRLIRGIDIGAGANLYPALSMLPWCTEITLLERARKNVRYLRGQKPHYDVSWDSFWEVLCQDPEYAVIDADRRERFRARVQVEQGNLFAMERRKLFGRSRDPRRWQIGTMFFVAESISTSHAEFRRGVACFMEALEPGAPFAAAFMEGSRGYDVGDRHYPACDVDETQVRESFQGFVEKIETRRLGESSHLVRPGHTGIILACGRRDRNS</sequence>
<evidence type="ECO:0000256" key="1">
    <source>
        <dbReference type="ARBA" id="ARBA00022603"/>
    </source>
</evidence>
<dbReference type="InterPro" id="IPR000940">
    <property type="entry name" value="NNMT_TEMT_trans"/>
</dbReference>
<comment type="caution">
    <text evidence="4">The sequence shown here is derived from an EMBL/GenBank/DDBJ whole genome shotgun (WGS) entry which is preliminary data.</text>
</comment>
<evidence type="ECO:0000313" key="5">
    <source>
        <dbReference type="Proteomes" id="UP001160499"/>
    </source>
</evidence>
<dbReference type="EMBL" id="JARXVH010000004">
    <property type="protein sequence ID" value="MDH6215577.1"/>
    <property type="molecule type" value="Genomic_DNA"/>
</dbReference>
<dbReference type="InterPro" id="IPR029063">
    <property type="entry name" value="SAM-dependent_MTases_sf"/>
</dbReference>
<dbReference type="PANTHER" id="PTHR10867">
    <property type="entry name" value="NNMT/PNMT/TEMT FAMILY MEMBER"/>
    <property type="match status" value="1"/>
</dbReference>